<name>A0AAV4RIF0_CAEEX</name>
<evidence type="ECO:0000313" key="2">
    <source>
        <dbReference type="Proteomes" id="UP001054945"/>
    </source>
</evidence>
<reference evidence="1 2" key="1">
    <citation type="submission" date="2021-06" db="EMBL/GenBank/DDBJ databases">
        <title>Caerostris extrusa draft genome.</title>
        <authorList>
            <person name="Kono N."/>
            <person name="Arakawa K."/>
        </authorList>
    </citation>
    <scope>NUCLEOTIDE SEQUENCE [LARGE SCALE GENOMIC DNA]</scope>
</reference>
<proteinExistence type="predicted"/>
<dbReference type="AlphaFoldDB" id="A0AAV4RIF0"/>
<protein>
    <submittedName>
        <fullName evidence="1">Uncharacterized protein</fullName>
    </submittedName>
</protein>
<accession>A0AAV4RIF0</accession>
<comment type="caution">
    <text evidence="1">The sequence shown here is derived from an EMBL/GenBank/DDBJ whole genome shotgun (WGS) entry which is preliminary data.</text>
</comment>
<dbReference type="Proteomes" id="UP001054945">
    <property type="component" value="Unassembled WGS sequence"/>
</dbReference>
<evidence type="ECO:0000313" key="1">
    <source>
        <dbReference type="EMBL" id="GIY19902.1"/>
    </source>
</evidence>
<keyword evidence="2" id="KW-1185">Reference proteome</keyword>
<gene>
    <name evidence="1" type="ORF">CEXT_190281</name>
</gene>
<organism evidence="1 2">
    <name type="scientific">Caerostris extrusa</name>
    <name type="common">Bark spider</name>
    <name type="synonym">Caerostris bankana</name>
    <dbReference type="NCBI Taxonomy" id="172846"/>
    <lineage>
        <taxon>Eukaryota</taxon>
        <taxon>Metazoa</taxon>
        <taxon>Ecdysozoa</taxon>
        <taxon>Arthropoda</taxon>
        <taxon>Chelicerata</taxon>
        <taxon>Arachnida</taxon>
        <taxon>Araneae</taxon>
        <taxon>Araneomorphae</taxon>
        <taxon>Entelegynae</taxon>
        <taxon>Araneoidea</taxon>
        <taxon>Araneidae</taxon>
        <taxon>Caerostris</taxon>
    </lineage>
</organism>
<sequence length="85" mass="9821">MEKKYSGPSCYCQSLLWKGGTRQQKAFSCRRRLFEEVGHLSCLFLPNTTPERHRSLGFGIISVSDFVKKTPPHPTPRRPEWIQSV</sequence>
<dbReference type="EMBL" id="BPLR01007804">
    <property type="protein sequence ID" value="GIY19902.1"/>
    <property type="molecule type" value="Genomic_DNA"/>
</dbReference>